<evidence type="ECO:0000313" key="1">
    <source>
        <dbReference type="EMBL" id="QHU34612.1"/>
    </source>
</evidence>
<name>A0A6C0LZC4_9ZZZZ</name>
<protein>
    <submittedName>
        <fullName evidence="1">Uncharacterized protein</fullName>
    </submittedName>
</protein>
<dbReference type="EMBL" id="MN740575">
    <property type="protein sequence ID" value="QHU34612.1"/>
    <property type="molecule type" value="Genomic_DNA"/>
</dbReference>
<reference evidence="1" key="1">
    <citation type="journal article" date="2020" name="Nature">
        <title>Giant virus diversity and host interactions through global metagenomics.</title>
        <authorList>
            <person name="Schulz F."/>
            <person name="Roux S."/>
            <person name="Paez-Espino D."/>
            <person name="Jungbluth S."/>
            <person name="Walsh D.A."/>
            <person name="Denef V.J."/>
            <person name="McMahon K.D."/>
            <person name="Konstantinidis K.T."/>
            <person name="Eloe-Fadrosh E.A."/>
            <person name="Kyrpides N.C."/>
            <person name="Woyke T."/>
        </authorList>
    </citation>
    <scope>NUCLEOTIDE SEQUENCE</scope>
    <source>
        <strain evidence="1">GVMAG-S-1016713-169</strain>
    </source>
</reference>
<accession>A0A6C0LZC4</accession>
<proteinExistence type="predicted"/>
<dbReference type="AlphaFoldDB" id="A0A6C0LZC4"/>
<sequence length="135" mass="15442">MTSLTKLCYKTIAQNIEDAPPMIQEMIVKNTSKHMEKNALKRALPKAIKKTEKKFGEILPDLISEMICDIMRLMTSSSDQTPDYYSKYPNISKHIIKCAITTAEETARILDNLESTAFRLYGQQSCDCQSTDYDY</sequence>
<organism evidence="1">
    <name type="scientific">viral metagenome</name>
    <dbReference type="NCBI Taxonomy" id="1070528"/>
    <lineage>
        <taxon>unclassified sequences</taxon>
        <taxon>metagenomes</taxon>
        <taxon>organismal metagenomes</taxon>
    </lineage>
</organism>